<keyword evidence="2" id="KW-1185">Reference proteome</keyword>
<evidence type="ECO:0000313" key="2">
    <source>
        <dbReference type="Proteomes" id="UP001221413"/>
    </source>
</evidence>
<accession>A0AAD6J1R0</accession>
<dbReference type="AlphaFoldDB" id="A0AAD6J1R0"/>
<organism evidence="1 2">
    <name type="scientific">Drechslerella dactyloides</name>
    <name type="common">Nematode-trapping fungus</name>
    <name type="synonym">Arthrobotrys dactyloides</name>
    <dbReference type="NCBI Taxonomy" id="74499"/>
    <lineage>
        <taxon>Eukaryota</taxon>
        <taxon>Fungi</taxon>
        <taxon>Dikarya</taxon>
        <taxon>Ascomycota</taxon>
        <taxon>Pezizomycotina</taxon>
        <taxon>Orbiliomycetes</taxon>
        <taxon>Orbiliales</taxon>
        <taxon>Orbiliaceae</taxon>
        <taxon>Drechslerella</taxon>
    </lineage>
</organism>
<comment type="caution">
    <text evidence="1">The sequence shown here is derived from an EMBL/GenBank/DDBJ whole genome shotgun (WGS) entry which is preliminary data.</text>
</comment>
<name>A0AAD6J1R0_DREDA</name>
<protein>
    <submittedName>
        <fullName evidence="1">Uncharacterized protein</fullName>
    </submittedName>
</protein>
<reference evidence="1" key="1">
    <citation type="submission" date="2023-01" db="EMBL/GenBank/DDBJ databases">
        <title>The chitinases involved in constricting ring structure development in the nematode-trapping fungus Drechslerella dactyloides.</title>
        <authorList>
            <person name="Wang R."/>
            <person name="Zhang L."/>
            <person name="Tang P."/>
            <person name="Li S."/>
            <person name="Liang L."/>
        </authorList>
    </citation>
    <scope>NUCLEOTIDE SEQUENCE</scope>
    <source>
        <strain evidence="1">YMF1.00031</strain>
    </source>
</reference>
<proteinExistence type="predicted"/>
<sequence length="189" mass="20041">MGASIPGGGVSASFARYGGGGSRMLSSSLQRLRAAVVRDTLRRGEAGSSKFPDSIYTNLCLGMMMKTLHRNAITAITGTMTASEIPIFRPTSCGERPLAAPSVCCANAIEVDADALEASISLLAIIKLGTATTRGRAEGVTSAMGIDEPVDTQRTMLGRVVDIVKGLRLYREYTIVFMGKRVVEYSNQS</sequence>
<dbReference type="Proteomes" id="UP001221413">
    <property type="component" value="Unassembled WGS sequence"/>
</dbReference>
<gene>
    <name evidence="1" type="ORF">Dda_3316</name>
</gene>
<dbReference type="EMBL" id="JAQGDS010000003">
    <property type="protein sequence ID" value="KAJ6262506.1"/>
    <property type="molecule type" value="Genomic_DNA"/>
</dbReference>
<evidence type="ECO:0000313" key="1">
    <source>
        <dbReference type="EMBL" id="KAJ6262506.1"/>
    </source>
</evidence>